<evidence type="ECO:0000256" key="4">
    <source>
        <dbReference type="ARBA" id="ARBA00022737"/>
    </source>
</evidence>
<dbReference type="AlphaFoldDB" id="A0A1M4XHB4"/>
<evidence type="ECO:0000313" key="11">
    <source>
        <dbReference type="EMBL" id="SHE92895.1"/>
    </source>
</evidence>
<dbReference type="FunFam" id="3.30.70.20:FF:000035">
    <property type="entry name" value="Iron hydrogenase 1"/>
    <property type="match status" value="1"/>
</dbReference>
<dbReference type="Gene3D" id="3.30.70.20">
    <property type="match status" value="1"/>
</dbReference>
<keyword evidence="3" id="KW-0479">Metal-binding</keyword>
<dbReference type="GO" id="GO:0046872">
    <property type="term" value="F:metal ion binding"/>
    <property type="evidence" value="ECO:0007669"/>
    <property type="project" value="UniProtKB-KW"/>
</dbReference>
<feature type="domain" description="4Fe-4S His(Cys)3-ligated-type" evidence="10">
    <location>
        <begin position="80"/>
        <end position="119"/>
    </location>
</feature>
<gene>
    <name evidence="11" type="ORF">SAMN02745218_01097</name>
</gene>
<dbReference type="InterPro" id="IPR019574">
    <property type="entry name" value="NADH_UbQ_OxRdtase_Gsu_4Fe4S-bd"/>
</dbReference>
<feature type="domain" description="4Fe-4S ferredoxin-type" evidence="9">
    <location>
        <begin position="182"/>
        <end position="211"/>
    </location>
</feature>
<dbReference type="InterPro" id="IPR050123">
    <property type="entry name" value="Prok_molybdopt-oxidoreductase"/>
</dbReference>
<keyword evidence="7" id="KW-0411">Iron-sulfur</keyword>
<protein>
    <submittedName>
        <fullName evidence="11">Molybdopterin oxidoreductase Fe4S4 domain-containing protein</fullName>
    </submittedName>
</protein>
<dbReference type="Gene3D" id="3.30.200.210">
    <property type="match status" value="1"/>
</dbReference>
<feature type="domain" description="2Fe-2S ferredoxin-type" evidence="8">
    <location>
        <begin position="2"/>
        <end position="80"/>
    </location>
</feature>
<dbReference type="SUPFAM" id="SSF53706">
    <property type="entry name" value="Formate dehydrogenase/DMSO reductase, domains 1-3"/>
    <property type="match status" value="1"/>
</dbReference>
<dbReference type="SUPFAM" id="SSF54862">
    <property type="entry name" value="4Fe-4S ferredoxins"/>
    <property type="match status" value="1"/>
</dbReference>
<dbReference type="Pfam" id="PF12838">
    <property type="entry name" value="Fer4_7"/>
    <property type="match status" value="1"/>
</dbReference>
<sequence length="313" mass="34045">MPNVTLTIDGKQVTVPAGTNVLEAARSAGIFIPTLCHDPAIPGFGACRLCVVEIPGMRNLPASCVTTVAEGMVVYTASEAVIEARRTIIDLLLANHPQDCLTCEKNGDCRLQDYAFMYGVRQTSFHGERKNYPLDDSNPYIIRDQNKCILCGKCVRTCQAVPGRSVIDFGYRGFNTRVVTAMDVPLGESECVYCARCVAVCPVGALTYKPMAGKGRTWEIEKKTVTCTFCENGCTFDLNIKNGKVIGITAKEPGPGRPLCLKGRLGLELLYVDEPLTPMLKKDGQFVPVSWAEALGLEGVLSRIKELEGKKQA</sequence>
<dbReference type="GO" id="GO:0003954">
    <property type="term" value="F:NADH dehydrogenase activity"/>
    <property type="evidence" value="ECO:0007669"/>
    <property type="project" value="TreeGrafter"/>
</dbReference>
<dbReference type="SUPFAM" id="SSF54292">
    <property type="entry name" value="2Fe-2S ferredoxin-like"/>
    <property type="match status" value="1"/>
</dbReference>
<evidence type="ECO:0000313" key="12">
    <source>
        <dbReference type="Proteomes" id="UP000184196"/>
    </source>
</evidence>
<dbReference type="Pfam" id="PF10588">
    <property type="entry name" value="NADH-G_4Fe-4S_3"/>
    <property type="match status" value="1"/>
</dbReference>
<dbReference type="Proteomes" id="UP000184196">
    <property type="component" value="Unassembled WGS sequence"/>
</dbReference>
<evidence type="ECO:0000256" key="5">
    <source>
        <dbReference type="ARBA" id="ARBA00023002"/>
    </source>
</evidence>
<dbReference type="PROSITE" id="PS51085">
    <property type="entry name" value="2FE2S_FER_2"/>
    <property type="match status" value="1"/>
</dbReference>
<evidence type="ECO:0000256" key="7">
    <source>
        <dbReference type="ARBA" id="ARBA00023014"/>
    </source>
</evidence>
<evidence type="ECO:0000256" key="6">
    <source>
        <dbReference type="ARBA" id="ARBA00023004"/>
    </source>
</evidence>
<evidence type="ECO:0000256" key="1">
    <source>
        <dbReference type="ARBA" id="ARBA00022485"/>
    </source>
</evidence>
<keyword evidence="4" id="KW-0677">Repeat</keyword>
<keyword evidence="1" id="KW-0004">4Fe-4S</keyword>
<evidence type="ECO:0000256" key="3">
    <source>
        <dbReference type="ARBA" id="ARBA00022723"/>
    </source>
</evidence>
<evidence type="ECO:0000259" key="8">
    <source>
        <dbReference type="PROSITE" id="PS51085"/>
    </source>
</evidence>
<dbReference type="Pfam" id="PF04879">
    <property type="entry name" value="Molybdop_Fe4S4"/>
    <property type="match status" value="1"/>
</dbReference>
<keyword evidence="12" id="KW-1185">Reference proteome</keyword>
<dbReference type="SMART" id="SM00929">
    <property type="entry name" value="NADH-G_4Fe-4S_3"/>
    <property type="match status" value="1"/>
</dbReference>
<dbReference type="GO" id="GO:0016020">
    <property type="term" value="C:membrane"/>
    <property type="evidence" value="ECO:0007669"/>
    <property type="project" value="TreeGrafter"/>
</dbReference>
<keyword evidence="5" id="KW-0560">Oxidoreductase</keyword>
<dbReference type="GO" id="GO:0051539">
    <property type="term" value="F:4 iron, 4 sulfur cluster binding"/>
    <property type="evidence" value="ECO:0007669"/>
    <property type="project" value="UniProtKB-KW"/>
</dbReference>
<organism evidence="11 12">
    <name type="scientific">Desulfofundulus australicus DSM 11792</name>
    <dbReference type="NCBI Taxonomy" id="1121425"/>
    <lineage>
        <taxon>Bacteria</taxon>
        <taxon>Bacillati</taxon>
        <taxon>Bacillota</taxon>
        <taxon>Clostridia</taxon>
        <taxon>Eubacteriales</taxon>
        <taxon>Peptococcaceae</taxon>
        <taxon>Desulfofundulus</taxon>
    </lineage>
</organism>
<dbReference type="PANTHER" id="PTHR43105:SF14">
    <property type="entry name" value="FORMATE DEHYDROGENASE H"/>
    <property type="match status" value="1"/>
</dbReference>
<feature type="domain" description="4Fe-4S ferredoxin-type" evidence="9">
    <location>
        <begin position="139"/>
        <end position="169"/>
    </location>
</feature>
<dbReference type="GO" id="GO:0051537">
    <property type="term" value="F:2 iron, 2 sulfur cluster binding"/>
    <property type="evidence" value="ECO:0007669"/>
    <property type="project" value="UniProtKB-KW"/>
</dbReference>
<evidence type="ECO:0000256" key="2">
    <source>
        <dbReference type="ARBA" id="ARBA00022714"/>
    </source>
</evidence>
<dbReference type="InterPro" id="IPR001041">
    <property type="entry name" value="2Fe-2S_ferredoxin-type"/>
</dbReference>
<dbReference type="InterPro" id="IPR036010">
    <property type="entry name" value="2Fe-2S_ferredoxin-like_sf"/>
</dbReference>
<accession>A0A1M4XHB4</accession>
<name>A0A1M4XHB4_9FIRM</name>
<dbReference type="PROSITE" id="PS51839">
    <property type="entry name" value="4FE4S_HC3"/>
    <property type="match status" value="1"/>
</dbReference>
<dbReference type="OrthoDB" id="9803192at2"/>
<evidence type="ECO:0000259" key="9">
    <source>
        <dbReference type="PROSITE" id="PS51379"/>
    </source>
</evidence>
<dbReference type="PROSITE" id="PS00198">
    <property type="entry name" value="4FE4S_FER_1"/>
    <property type="match status" value="1"/>
</dbReference>
<dbReference type="SMART" id="SM00926">
    <property type="entry name" value="Molybdop_Fe4S4"/>
    <property type="match status" value="1"/>
</dbReference>
<dbReference type="InterPro" id="IPR006963">
    <property type="entry name" value="Mopterin_OxRdtase_4Fe-4S_dom"/>
</dbReference>
<proteinExistence type="predicted"/>
<dbReference type="FunFam" id="3.10.20.740:FF:000005">
    <property type="entry name" value="NADH:ubiquinone oxidoreductase subunit"/>
    <property type="match status" value="1"/>
</dbReference>
<evidence type="ECO:0000259" key="10">
    <source>
        <dbReference type="PROSITE" id="PS51839"/>
    </source>
</evidence>
<dbReference type="RefSeq" id="WP_073163847.1">
    <property type="nucleotide sequence ID" value="NZ_FQUW01000011.1"/>
</dbReference>
<dbReference type="Gene3D" id="3.10.20.740">
    <property type="match status" value="1"/>
</dbReference>
<keyword evidence="6" id="KW-0408">Iron</keyword>
<dbReference type="InterPro" id="IPR017896">
    <property type="entry name" value="4Fe4S_Fe-S-bd"/>
</dbReference>
<reference evidence="12" key="1">
    <citation type="submission" date="2016-11" db="EMBL/GenBank/DDBJ databases">
        <authorList>
            <person name="Varghese N."/>
            <person name="Submissions S."/>
        </authorList>
    </citation>
    <scope>NUCLEOTIDE SEQUENCE [LARGE SCALE GENOMIC DNA]</scope>
    <source>
        <strain evidence="12">DSM 11792</strain>
    </source>
</reference>
<dbReference type="CDD" id="cd00207">
    <property type="entry name" value="fer2"/>
    <property type="match status" value="1"/>
</dbReference>
<dbReference type="Pfam" id="PF13510">
    <property type="entry name" value="Fer2_4"/>
    <property type="match status" value="1"/>
</dbReference>
<dbReference type="EMBL" id="FQUW01000011">
    <property type="protein sequence ID" value="SHE92895.1"/>
    <property type="molecule type" value="Genomic_DNA"/>
</dbReference>
<keyword evidence="2" id="KW-0001">2Fe-2S</keyword>
<dbReference type="PROSITE" id="PS51379">
    <property type="entry name" value="4FE4S_FER_2"/>
    <property type="match status" value="2"/>
</dbReference>
<dbReference type="PANTHER" id="PTHR43105">
    <property type="entry name" value="RESPIRATORY NITRATE REDUCTASE"/>
    <property type="match status" value="1"/>
</dbReference>
<dbReference type="InterPro" id="IPR017900">
    <property type="entry name" value="4Fe4S_Fe_S_CS"/>
</dbReference>
<dbReference type="GO" id="GO:0022904">
    <property type="term" value="P:respiratory electron transport chain"/>
    <property type="evidence" value="ECO:0007669"/>
    <property type="project" value="TreeGrafter"/>
</dbReference>